<feature type="chain" id="PRO_5018137421" evidence="3">
    <location>
        <begin position="22"/>
        <end position="632"/>
    </location>
</feature>
<dbReference type="EMBL" id="KE747844">
    <property type="protein sequence ID" value="RMZ74324.1"/>
    <property type="molecule type" value="Genomic_DNA"/>
</dbReference>
<keyword evidence="3" id="KW-0732">Signal</keyword>
<reference evidence="4 5" key="1">
    <citation type="journal article" date="2014" name="PLoS ONE">
        <title>De novo Genome Assembly of the Fungal Plant Pathogen Pyrenophora semeniperda.</title>
        <authorList>
            <person name="Soliai M.M."/>
            <person name="Meyer S.E."/>
            <person name="Udall J.A."/>
            <person name="Elzinga D.E."/>
            <person name="Hermansen R.A."/>
            <person name="Bodily P.M."/>
            <person name="Hart A.A."/>
            <person name="Coleman C.E."/>
        </authorList>
    </citation>
    <scope>NUCLEOTIDE SEQUENCE [LARGE SCALE GENOMIC DNA]</scope>
    <source>
        <strain evidence="4 5">CCB06</strain>
        <tissue evidence="4">Mycelium</tissue>
    </source>
</reference>
<evidence type="ECO:0000256" key="1">
    <source>
        <dbReference type="SAM" id="MobiDB-lite"/>
    </source>
</evidence>
<feature type="region of interest" description="Disordered" evidence="1">
    <location>
        <begin position="438"/>
        <end position="622"/>
    </location>
</feature>
<dbReference type="OrthoDB" id="5419608at2759"/>
<keyword evidence="2" id="KW-0472">Membrane</keyword>
<keyword evidence="2" id="KW-1133">Transmembrane helix</keyword>
<sequence length="632" mass="67490">MHSLRVWNWLVLGSVVGMAHSAALPMPAITPAPRPADVHVSPLQHRQDPDALEVLEVLITALPLSLRQIAATNIPAVSSILWSQFLDDKRPQWFEELPYDIQSYFIQEFGPATAAPPASGTLPTGVTASVTELPTETSALQSSKLSGSEQATTSTLAISTPAASSGLSTKLPSLASSSGPTTLISTSVPSTTSLSTPKPLVSSSSATSTTTADPVAPESSDSDLTRREKIGIGVGVPLAFLAIAGLLFGCCFLLRRKRRRAIEGSQPPSSPGFIPRFSFQDRGLSRERLEHRAPLNPSYHQSRFAEDTNWEDEGYDPGTAYQGYTLPPAGAPTPSQAKAIAREGPSDSYQGSSAPVATPPMAMQDDHRPILAPALYHSHSSNRARGRRTSYTSLHSVAEVTEPDSDMYIESPILGRHNLPPIDTGSGLSSKVIGATPAAARSIKRKPVPTSPAADLASRTLLRPPLARNPDDHSGSSSSGLVLSSLSSYNSSSSGSGWYQTSHNNSSSKEDDEDYASQHIQPQYSHTQQPQVQTTANPFTNTSGGYAYLEDYGPEYSHDGYNNNNYRDGDDGAYGGHVSLDRYGDPGSPQAGNNSSKSGKTDWPLRNMMSGGSGRGRARTTSPIWDRVYERM</sequence>
<keyword evidence="5" id="KW-1185">Reference proteome</keyword>
<evidence type="ECO:0000313" key="5">
    <source>
        <dbReference type="Proteomes" id="UP000265663"/>
    </source>
</evidence>
<name>A0A3M7MIY6_9PLEO</name>
<feature type="compositionally biased region" description="Polar residues" evidence="1">
    <location>
        <begin position="163"/>
        <end position="179"/>
    </location>
</feature>
<feature type="compositionally biased region" description="Low complexity" evidence="1">
    <location>
        <begin position="180"/>
        <end position="212"/>
    </location>
</feature>
<keyword evidence="2" id="KW-0812">Transmembrane</keyword>
<protein>
    <submittedName>
        <fullName evidence="4">Uncharacterized protein</fullName>
    </submittedName>
</protein>
<dbReference type="Proteomes" id="UP000265663">
    <property type="component" value="Unassembled WGS sequence"/>
</dbReference>
<feature type="transmembrane region" description="Helical" evidence="2">
    <location>
        <begin position="230"/>
        <end position="254"/>
    </location>
</feature>
<dbReference type="AlphaFoldDB" id="A0A3M7MIY6"/>
<gene>
    <name evidence="4" type="ORF">GMOD_00003346</name>
</gene>
<organism evidence="4 5">
    <name type="scientific">Pyrenophora seminiperda CCB06</name>
    <dbReference type="NCBI Taxonomy" id="1302712"/>
    <lineage>
        <taxon>Eukaryota</taxon>
        <taxon>Fungi</taxon>
        <taxon>Dikarya</taxon>
        <taxon>Ascomycota</taxon>
        <taxon>Pezizomycotina</taxon>
        <taxon>Dothideomycetes</taxon>
        <taxon>Pleosporomycetidae</taxon>
        <taxon>Pleosporales</taxon>
        <taxon>Pleosporineae</taxon>
        <taxon>Pleosporaceae</taxon>
        <taxon>Pyrenophora</taxon>
    </lineage>
</organism>
<feature type="compositionally biased region" description="Low complexity" evidence="1">
    <location>
        <begin position="475"/>
        <end position="497"/>
    </location>
</feature>
<feature type="compositionally biased region" description="Polar residues" evidence="1">
    <location>
        <begin position="518"/>
        <end position="544"/>
    </location>
</feature>
<evidence type="ECO:0000256" key="3">
    <source>
        <dbReference type="SAM" id="SignalP"/>
    </source>
</evidence>
<evidence type="ECO:0000313" key="4">
    <source>
        <dbReference type="EMBL" id="RMZ74324.1"/>
    </source>
</evidence>
<feature type="compositionally biased region" description="Polar residues" evidence="1">
    <location>
        <begin position="498"/>
        <end position="507"/>
    </location>
</feature>
<evidence type="ECO:0000256" key="2">
    <source>
        <dbReference type="SAM" id="Phobius"/>
    </source>
</evidence>
<accession>A0A3M7MIY6</accession>
<feature type="region of interest" description="Disordered" evidence="1">
    <location>
        <begin position="163"/>
        <end position="223"/>
    </location>
</feature>
<proteinExistence type="predicted"/>
<feature type="signal peptide" evidence="3">
    <location>
        <begin position="1"/>
        <end position="21"/>
    </location>
</feature>